<feature type="coiled-coil region" evidence="1">
    <location>
        <begin position="31"/>
        <end position="58"/>
    </location>
</feature>
<evidence type="ECO:0000313" key="2">
    <source>
        <dbReference type="EMBL" id="WEU40402.1"/>
    </source>
</evidence>
<reference evidence="2" key="2">
    <citation type="journal article" date="2022" name="Nat. Microbiol.">
        <title>A closed Candidatus Odinarchaeum chromosome exposes Asgard archaeal viruses.</title>
        <authorList>
            <person name="Tamarit D."/>
            <person name="Caceres E.F."/>
            <person name="Krupovic M."/>
            <person name="Nijland R."/>
            <person name="Eme L."/>
            <person name="Robinson N.P."/>
            <person name="Ettema T.J.G."/>
        </authorList>
    </citation>
    <scope>NUCLEOTIDE SEQUENCE</scope>
    <source>
        <strain evidence="2">LCB_4</strain>
    </source>
</reference>
<sequence length="220" mass="25293">MSDKINFEEKITGSLTSFINSLIESFQTFLKDELNNMVEKIQVEFNRLNENIKGLIETQNVFKTKIEELSATSDNIMRNVEKTLQAELNDKMNAHFKEFHEEMEKIIDMNAALTVELSNRLDTALEKIDSLSASEDKQKDMVVELDKKIKSQLDKSSTIFESRIDGLRKQIEDMITPEVSSIHNVQEKLDHLNKMLNDLTGKLAVLKIESELVEKQAVKE</sequence>
<dbReference type="EMBL" id="CP091871">
    <property type="protein sequence ID" value="WEU40402.1"/>
    <property type="molecule type" value="Genomic_DNA"/>
</dbReference>
<accession>A0AAF0D2B0</accession>
<reference evidence="2" key="1">
    <citation type="journal article" date="2017" name="Nature">
        <title>Asgard archaea illuminate the origin of eukaryotic cellular complexity.</title>
        <authorList>
            <person name="Zaremba-Niedzwiedzka K."/>
            <person name="Caceres E.F."/>
            <person name="Saw J.H."/>
            <person name="Backstrom D."/>
            <person name="Juzokaite L."/>
            <person name="Vancaester E."/>
            <person name="Seitz K.W."/>
            <person name="Anantharaman K."/>
            <person name="Starnawski P."/>
            <person name="Kjeldsen K.U."/>
            <person name="Scott M.B."/>
            <person name="Nunoura T."/>
            <person name="Banfield J.F."/>
            <person name="Schramm A."/>
            <person name="Baker B.J."/>
            <person name="Spang A."/>
            <person name="Ettema T.J.G."/>
        </authorList>
    </citation>
    <scope>NUCLEOTIDE SEQUENCE</scope>
    <source>
        <strain evidence="2">LCB_4</strain>
    </source>
</reference>
<dbReference type="AlphaFoldDB" id="A0AAF0D2B0"/>
<dbReference type="KEGG" id="oyw:OdinLCB4_000255"/>
<keyword evidence="1" id="KW-0175">Coiled coil</keyword>
<feature type="coiled-coil region" evidence="1">
    <location>
        <begin position="182"/>
        <end position="216"/>
    </location>
</feature>
<evidence type="ECO:0000313" key="3">
    <source>
        <dbReference type="Proteomes" id="UP000186851"/>
    </source>
</evidence>
<gene>
    <name evidence="2" type="ORF">OdinLCB4_000255</name>
</gene>
<dbReference type="Proteomes" id="UP000186851">
    <property type="component" value="Chromosome"/>
</dbReference>
<name>A0AAF0D2B0_ODILC</name>
<protein>
    <submittedName>
        <fullName evidence="2">Uncharacterized protein</fullName>
    </submittedName>
</protein>
<organism evidence="2 3">
    <name type="scientific">Odinarchaeota yellowstonii (strain LCB_4)</name>
    <dbReference type="NCBI Taxonomy" id="1841599"/>
    <lineage>
        <taxon>Archaea</taxon>
        <taxon>Promethearchaeati</taxon>
        <taxon>Candidatus Odinarchaeota</taxon>
        <taxon>Candidatus Odinarchaeia</taxon>
        <taxon>Candidatus Odinarchaeales</taxon>
        <taxon>Candidatus Odinarchaeaceae</taxon>
        <taxon>Candidatus Odinarchaeum</taxon>
    </lineage>
</organism>
<evidence type="ECO:0000256" key="1">
    <source>
        <dbReference type="SAM" id="Coils"/>
    </source>
</evidence>
<proteinExistence type="predicted"/>